<evidence type="ECO:0000256" key="9">
    <source>
        <dbReference type="ARBA" id="ARBA00023237"/>
    </source>
</evidence>
<dbReference type="Pfam" id="PF00593">
    <property type="entry name" value="TonB_dep_Rec_b-barrel"/>
    <property type="match status" value="1"/>
</dbReference>
<keyword evidence="5 12" id="KW-0732">Signal</keyword>
<keyword evidence="16" id="KW-1185">Reference proteome</keyword>
<dbReference type="RefSeq" id="WP_211106158.1">
    <property type="nucleotide sequence ID" value="NZ_JACIIZ010000003.1"/>
</dbReference>
<evidence type="ECO:0000256" key="12">
    <source>
        <dbReference type="SAM" id="SignalP"/>
    </source>
</evidence>
<proteinExistence type="inferred from homology"/>
<keyword evidence="7 10" id="KW-0472">Membrane</keyword>
<dbReference type="GO" id="GO:0009279">
    <property type="term" value="C:cell outer membrane"/>
    <property type="evidence" value="ECO:0007669"/>
    <property type="project" value="UniProtKB-SubCell"/>
</dbReference>
<evidence type="ECO:0000256" key="7">
    <source>
        <dbReference type="ARBA" id="ARBA00023136"/>
    </source>
</evidence>
<name>A0A7X0AVS4_9PROT</name>
<protein>
    <submittedName>
        <fullName evidence="15">Iron complex outermembrane receptor protein</fullName>
    </submittedName>
</protein>
<dbReference type="GO" id="GO:0044718">
    <property type="term" value="P:siderophore transmembrane transport"/>
    <property type="evidence" value="ECO:0007669"/>
    <property type="project" value="TreeGrafter"/>
</dbReference>
<feature type="signal peptide" evidence="12">
    <location>
        <begin position="1"/>
        <end position="30"/>
    </location>
</feature>
<dbReference type="PROSITE" id="PS52016">
    <property type="entry name" value="TONB_DEPENDENT_REC_3"/>
    <property type="match status" value="1"/>
</dbReference>
<feature type="domain" description="TonB-dependent receptor plug" evidence="14">
    <location>
        <begin position="106"/>
        <end position="211"/>
    </location>
</feature>
<feature type="chain" id="PRO_5030752523" evidence="12">
    <location>
        <begin position="31"/>
        <end position="806"/>
    </location>
</feature>
<comment type="caution">
    <text evidence="15">The sequence shown here is derived from an EMBL/GenBank/DDBJ whole genome shotgun (WGS) entry which is preliminary data.</text>
</comment>
<dbReference type="InterPro" id="IPR039426">
    <property type="entry name" value="TonB-dep_rcpt-like"/>
</dbReference>
<evidence type="ECO:0000313" key="15">
    <source>
        <dbReference type="EMBL" id="MBB6250985.1"/>
    </source>
</evidence>
<dbReference type="InterPro" id="IPR037066">
    <property type="entry name" value="Plug_dom_sf"/>
</dbReference>
<dbReference type="PANTHER" id="PTHR30069:SF29">
    <property type="entry name" value="HEMOGLOBIN AND HEMOGLOBIN-HAPTOGLOBIN-BINDING PROTEIN 1-RELATED"/>
    <property type="match status" value="1"/>
</dbReference>
<evidence type="ECO:0000256" key="1">
    <source>
        <dbReference type="ARBA" id="ARBA00004571"/>
    </source>
</evidence>
<dbReference type="EMBL" id="JACIIZ010000003">
    <property type="protein sequence ID" value="MBB6250985.1"/>
    <property type="molecule type" value="Genomic_DNA"/>
</dbReference>
<dbReference type="InterPro" id="IPR000531">
    <property type="entry name" value="Beta-barrel_TonB"/>
</dbReference>
<evidence type="ECO:0000256" key="2">
    <source>
        <dbReference type="ARBA" id="ARBA00022448"/>
    </source>
</evidence>
<evidence type="ECO:0000256" key="10">
    <source>
        <dbReference type="PROSITE-ProRule" id="PRU01360"/>
    </source>
</evidence>
<keyword evidence="4 10" id="KW-0812">Transmembrane</keyword>
<evidence type="ECO:0000256" key="6">
    <source>
        <dbReference type="ARBA" id="ARBA00023077"/>
    </source>
</evidence>
<evidence type="ECO:0000256" key="4">
    <source>
        <dbReference type="ARBA" id="ARBA00022692"/>
    </source>
</evidence>
<evidence type="ECO:0000256" key="5">
    <source>
        <dbReference type="ARBA" id="ARBA00022729"/>
    </source>
</evidence>
<dbReference type="InterPro" id="IPR036942">
    <property type="entry name" value="Beta-barrel_TonB_sf"/>
</dbReference>
<evidence type="ECO:0000256" key="8">
    <source>
        <dbReference type="ARBA" id="ARBA00023170"/>
    </source>
</evidence>
<comment type="subcellular location">
    <subcellularLocation>
        <location evidence="1 10">Cell outer membrane</location>
        <topology evidence="1 10">Multi-pass membrane protein</topology>
    </subcellularLocation>
</comment>
<sequence>MHRFTITGRGAIALTAVIALSAAWAVPATAQNTQSAEAIPTPKAERKAALQHQLEQVQAALAALDAEDDPAPGATAAPRNGATASNEVVVTADRAGSHVRDAPTGQTKGTVDRDQFKNSPAFSVADLLSLTPGVTMLQGNGPRDVSVSVRGSNARQTFGVRNIQVFEDGFPVTQPDGLARTDLTDPHAYAGIDVFQGPASALYGNYATGGAVNFRTRTGADIDGAEVGTDVGDYGYVNAYATVGARAGGFDYSLFGSHVRGNGSTAHSSFNTTTENLLATYEAGPNDRITVKLVNNDLDTNLSLRLSLNQFNQNPYQAGCAALAAAGCATVSVYANGVNGTKLSLSPDQTGLGRHDRRTIVGARWEHDIDIDTVWRTQFVFDNRDYNQPTSATSARGTIPSFNLMSDVTNHGQVLGLAATQFAGLSFNYEDINSYSYNLAPATAAGGGATLGALTQSIFGHHYNLGVRLREEVALAPRWKAVVGVGADYTDIDALQTAYAYPTSGGAATTLIRAQRTFFNVAPEAALVYQPDADWQLHARVATGYGTPQSGNLFVTQQGTFGNNTQLKPQSNVGIDLGADWTVGRGLKAAVTGFYEFFSNELVSQSAGANLQTFTFNAPSSVHRGIEVSADWQPLPDSLPGARLSAAYLLDDQYYDEYVEVLSAGSRSTTFNRSGNKIPGVMPSYLNARVAYDQPTGGLKGLGGFIEVNHRDAFFLDNANLLKAPGYDLVNVNLHYEPAAPGLMGLRLYVEVRNVFDETYVASASNIADTLNAAGGQNGASTLAASTGSIWAGSPRTVIGGVRMKF</sequence>
<accession>A0A7X0AVS4</accession>
<gene>
    <name evidence="15" type="ORF">FHS74_001530</name>
</gene>
<reference evidence="15 16" key="1">
    <citation type="submission" date="2020-08" db="EMBL/GenBank/DDBJ databases">
        <title>Genomic Encyclopedia of Type Strains, Phase IV (KMG-IV): sequencing the most valuable type-strain genomes for metagenomic binning, comparative biology and taxonomic classification.</title>
        <authorList>
            <person name="Goeker M."/>
        </authorList>
    </citation>
    <scope>NUCLEOTIDE SEQUENCE [LARGE SCALE GENOMIC DNA]</scope>
    <source>
        <strain evidence="15 16">DSM 22198</strain>
    </source>
</reference>
<evidence type="ECO:0000259" key="14">
    <source>
        <dbReference type="Pfam" id="PF07715"/>
    </source>
</evidence>
<dbReference type="Gene3D" id="2.170.130.10">
    <property type="entry name" value="TonB-dependent receptor, plug domain"/>
    <property type="match status" value="1"/>
</dbReference>
<dbReference type="GO" id="GO:0015344">
    <property type="term" value="F:siderophore uptake transmembrane transporter activity"/>
    <property type="evidence" value="ECO:0007669"/>
    <property type="project" value="TreeGrafter"/>
</dbReference>
<keyword evidence="6 11" id="KW-0798">TonB box</keyword>
<keyword evidence="9 10" id="KW-0998">Cell outer membrane</keyword>
<keyword evidence="2 10" id="KW-0813">Transport</keyword>
<evidence type="ECO:0000259" key="13">
    <source>
        <dbReference type="Pfam" id="PF00593"/>
    </source>
</evidence>
<dbReference type="InterPro" id="IPR012910">
    <property type="entry name" value="Plug_dom"/>
</dbReference>
<feature type="domain" description="TonB-dependent receptor-like beta-barrel" evidence="13">
    <location>
        <begin position="299"/>
        <end position="755"/>
    </location>
</feature>
<evidence type="ECO:0000313" key="16">
    <source>
        <dbReference type="Proteomes" id="UP000539175"/>
    </source>
</evidence>
<comment type="similarity">
    <text evidence="10 11">Belongs to the TonB-dependent receptor family.</text>
</comment>
<dbReference type="SUPFAM" id="SSF56935">
    <property type="entry name" value="Porins"/>
    <property type="match status" value="1"/>
</dbReference>
<organism evidence="15 16">
    <name type="scientific">Nitrospirillum iridis</name>
    <dbReference type="NCBI Taxonomy" id="765888"/>
    <lineage>
        <taxon>Bacteria</taxon>
        <taxon>Pseudomonadati</taxon>
        <taxon>Pseudomonadota</taxon>
        <taxon>Alphaproteobacteria</taxon>
        <taxon>Rhodospirillales</taxon>
        <taxon>Azospirillaceae</taxon>
        <taxon>Nitrospirillum</taxon>
    </lineage>
</organism>
<dbReference type="Gene3D" id="2.40.170.20">
    <property type="entry name" value="TonB-dependent receptor, beta-barrel domain"/>
    <property type="match status" value="1"/>
</dbReference>
<dbReference type="Pfam" id="PF07715">
    <property type="entry name" value="Plug"/>
    <property type="match status" value="1"/>
</dbReference>
<dbReference type="PANTHER" id="PTHR30069">
    <property type="entry name" value="TONB-DEPENDENT OUTER MEMBRANE RECEPTOR"/>
    <property type="match status" value="1"/>
</dbReference>
<dbReference type="Proteomes" id="UP000539175">
    <property type="component" value="Unassembled WGS sequence"/>
</dbReference>
<evidence type="ECO:0000256" key="11">
    <source>
        <dbReference type="RuleBase" id="RU003357"/>
    </source>
</evidence>
<dbReference type="AlphaFoldDB" id="A0A7X0AVS4"/>
<keyword evidence="3 10" id="KW-1134">Transmembrane beta strand</keyword>
<evidence type="ECO:0000256" key="3">
    <source>
        <dbReference type="ARBA" id="ARBA00022452"/>
    </source>
</evidence>
<keyword evidence="8 15" id="KW-0675">Receptor</keyword>